<dbReference type="Pfam" id="PF01757">
    <property type="entry name" value="Acyl_transf_3"/>
    <property type="match status" value="1"/>
</dbReference>
<evidence type="ECO:0000259" key="2">
    <source>
        <dbReference type="Pfam" id="PF01757"/>
    </source>
</evidence>
<feature type="transmembrane region" description="Helical" evidence="1">
    <location>
        <begin position="80"/>
        <end position="97"/>
    </location>
</feature>
<feature type="domain" description="Acyltransferase 3" evidence="2">
    <location>
        <begin position="3"/>
        <end position="244"/>
    </location>
</feature>
<evidence type="ECO:0000256" key="1">
    <source>
        <dbReference type="SAM" id="Phobius"/>
    </source>
</evidence>
<dbReference type="Proteomes" id="UP001139646">
    <property type="component" value="Unassembled WGS sequence"/>
</dbReference>
<feature type="transmembrane region" description="Helical" evidence="1">
    <location>
        <begin position="54"/>
        <end position="73"/>
    </location>
</feature>
<keyword evidence="1" id="KW-0472">Membrane</keyword>
<evidence type="ECO:0000313" key="3">
    <source>
        <dbReference type="EMBL" id="MCI2282237.1"/>
    </source>
</evidence>
<sequence>MLICTLIIVLSANLFSSRPIGEIEFKNIIPGLTFIDPYWFEKISGIPFSSLEGAFWSLYVEFKFYLIAAFLYYILNEKKLTFSLFGLFLIAVSANQLNQTYNNSIIYSIHSISTHLSLGFFGWFASGASLYLFYKSKQMKWFICGFSMAMISSFLLYRDNYHTMVFAFAISFFFTLTFISPVIQKTLQNRVLMFVGFISYPLYLIHENMMISMVIDLSNLLPSIPLIMPPIMAISFVLLISYIISKYLENHIKNICKRLMDKHL</sequence>
<accession>A0ABS9WXM3</accession>
<protein>
    <recommendedName>
        <fullName evidence="2">Acyltransferase 3 domain-containing protein</fullName>
    </recommendedName>
</protein>
<gene>
    <name evidence="3" type="ORF">L3081_00985</name>
</gene>
<reference evidence="3" key="1">
    <citation type="submission" date="2022-01" db="EMBL/GenBank/DDBJ databases">
        <title>Colwellia maritima, isolated from seawater.</title>
        <authorList>
            <person name="Kristyanto S."/>
            <person name="Jung J."/>
            <person name="Jeon C.O."/>
        </authorList>
    </citation>
    <scope>NUCLEOTIDE SEQUENCE</scope>
    <source>
        <strain evidence="3">MSW7</strain>
    </source>
</reference>
<comment type="caution">
    <text evidence="3">The sequence shown here is derived from an EMBL/GenBank/DDBJ whole genome shotgun (WGS) entry which is preliminary data.</text>
</comment>
<keyword evidence="4" id="KW-1185">Reference proteome</keyword>
<feature type="transmembrane region" description="Helical" evidence="1">
    <location>
        <begin position="163"/>
        <end position="183"/>
    </location>
</feature>
<keyword evidence="1" id="KW-1133">Transmembrane helix</keyword>
<organism evidence="3 4">
    <name type="scientific">Colwellia maritima</name>
    <dbReference type="NCBI Taxonomy" id="2912588"/>
    <lineage>
        <taxon>Bacteria</taxon>
        <taxon>Pseudomonadati</taxon>
        <taxon>Pseudomonadota</taxon>
        <taxon>Gammaproteobacteria</taxon>
        <taxon>Alteromonadales</taxon>
        <taxon>Colwelliaceae</taxon>
        <taxon>Colwellia</taxon>
    </lineage>
</organism>
<dbReference type="InterPro" id="IPR002656">
    <property type="entry name" value="Acyl_transf_3_dom"/>
</dbReference>
<dbReference type="RefSeq" id="WP_242282816.1">
    <property type="nucleotide sequence ID" value="NZ_JAKKSL010000001.1"/>
</dbReference>
<proteinExistence type="predicted"/>
<dbReference type="EMBL" id="JAKKSL010000001">
    <property type="protein sequence ID" value="MCI2282237.1"/>
    <property type="molecule type" value="Genomic_DNA"/>
</dbReference>
<keyword evidence="1" id="KW-0812">Transmembrane</keyword>
<evidence type="ECO:0000313" key="4">
    <source>
        <dbReference type="Proteomes" id="UP001139646"/>
    </source>
</evidence>
<feature type="transmembrane region" description="Helical" evidence="1">
    <location>
        <begin position="117"/>
        <end position="134"/>
    </location>
</feature>
<feature type="transmembrane region" description="Helical" evidence="1">
    <location>
        <begin position="190"/>
        <end position="206"/>
    </location>
</feature>
<feature type="transmembrane region" description="Helical" evidence="1">
    <location>
        <begin position="141"/>
        <end position="157"/>
    </location>
</feature>
<feature type="transmembrane region" description="Helical" evidence="1">
    <location>
        <begin position="226"/>
        <end position="244"/>
    </location>
</feature>
<name>A0ABS9WXM3_9GAMM</name>